<dbReference type="PANTHER" id="PTHR21708:SF26">
    <property type="entry name" value="2-DEHYDROPANTOATE 2-REDUCTASE"/>
    <property type="match status" value="1"/>
</dbReference>
<dbReference type="InterPro" id="IPR051402">
    <property type="entry name" value="KPR-Related"/>
</dbReference>
<feature type="domain" description="Ketopantoate reductase C-terminal" evidence="6">
    <location>
        <begin position="186"/>
        <end position="325"/>
    </location>
</feature>
<feature type="domain" description="Ketopantoate reductase N-terminal" evidence="5">
    <location>
        <begin position="4"/>
        <end position="154"/>
    </location>
</feature>
<dbReference type="InterPro" id="IPR036291">
    <property type="entry name" value="NAD(P)-bd_dom_sf"/>
</dbReference>
<evidence type="ECO:0000256" key="3">
    <source>
        <dbReference type="ARBA" id="ARBA00023002"/>
    </source>
</evidence>
<keyword evidence="2" id="KW-0521">NADP</keyword>
<comment type="caution">
    <text evidence="7">The sequence shown here is derived from an EMBL/GenBank/DDBJ whole genome shotgun (WGS) entry which is preliminary data.</text>
</comment>
<dbReference type="InterPro" id="IPR013328">
    <property type="entry name" value="6PGD_dom2"/>
</dbReference>
<feature type="non-terminal residue" evidence="7">
    <location>
        <position position="366"/>
    </location>
</feature>
<dbReference type="GO" id="GO:0015940">
    <property type="term" value="P:pantothenate biosynthetic process"/>
    <property type="evidence" value="ECO:0007669"/>
    <property type="project" value="InterPro"/>
</dbReference>
<evidence type="ECO:0000259" key="6">
    <source>
        <dbReference type="Pfam" id="PF08546"/>
    </source>
</evidence>
<dbReference type="AlphaFoldDB" id="A0A537LSL9"/>
<feature type="region of interest" description="Disordered" evidence="4">
    <location>
        <begin position="345"/>
        <end position="366"/>
    </location>
</feature>
<dbReference type="InterPro" id="IPR013332">
    <property type="entry name" value="KPR_N"/>
</dbReference>
<dbReference type="PANTHER" id="PTHR21708">
    <property type="entry name" value="PROBABLE 2-DEHYDROPANTOATE 2-REDUCTASE"/>
    <property type="match status" value="1"/>
</dbReference>
<accession>A0A537LSL9</accession>
<evidence type="ECO:0000256" key="1">
    <source>
        <dbReference type="ARBA" id="ARBA00007870"/>
    </source>
</evidence>
<dbReference type="SUPFAM" id="SSF51735">
    <property type="entry name" value="NAD(P)-binding Rossmann-fold domains"/>
    <property type="match status" value="1"/>
</dbReference>
<protein>
    <submittedName>
        <fullName evidence="7">2-dehydropantoate 2-reductase</fullName>
        <ecNumber evidence="7">1.1.1.169</ecNumber>
    </submittedName>
</protein>
<dbReference type="InterPro" id="IPR008927">
    <property type="entry name" value="6-PGluconate_DH-like_C_sf"/>
</dbReference>
<evidence type="ECO:0000259" key="5">
    <source>
        <dbReference type="Pfam" id="PF02558"/>
    </source>
</evidence>
<dbReference type="SUPFAM" id="SSF48179">
    <property type="entry name" value="6-phosphogluconate dehydrogenase C-terminal domain-like"/>
    <property type="match status" value="1"/>
</dbReference>
<dbReference type="Proteomes" id="UP000318661">
    <property type="component" value="Unassembled WGS sequence"/>
</dbReference>
<dbReference type="EC" id="1.1.1.169" evidence="7"/>
<dbReference type="InterPro" id="IPR013752">
    <property type="entry name" value="KPA_reductase"/>
</dbReference>
<gene>
    <name evidence="7" type="ORF">E6G99_00020</name>
</gene>
<dbReference type="InterPro" id="IPR003710">
    <property type="entry name" value="ApbA"/>
</dbReference>
<evidence type="ECO:0000256" key="2">
    <source>
        <dbReference type="ARBA" id="ARBA00022857"/>
    </source>
</evidence>
<dbReference type="EMBL" id="VBAJ01000003">
    <property type="protein sequence ID" value="TMJ10647.1"/>
    <property type="molecule type" value="Genomic_DNA"/>
</dbReference>
<evidence type="ECO:0000256" key="4">
    <source>
        <dbReference type="SAM" id="MobiDB-lite"/>
    </source>
</evidence>
<dbReference type="NCBIfam" id="TIGR00745">
    <property type="entry name" value="apbA_panE"/>
    <property type="match status" value="1"/>
</dbReference>
<dbReference type="Gene3D" id="3.40.50.720">
    <property type="entry name" value="NAD(P)-binding Rossmann-like Domain"/>
    <property type="match status" value="1"/>
</dbReference>
<evidence type="ECO:0000313" key="8">
    <source>
        <dbReference type="Proteomes" id="UP000318661"/>
    </source>
</evidence>
<dbReference type="GO" id="GO:0005737">
    <property type="term" value="C:cytoplasm"/>
    <property type="evidence" value="ECO:0007669"/>
    <property type="project" value="TreeGrafter"/>
</dbReference>
<organism evidence="7 8">
    <name type="scientific">Candidatus Segetimicrobium genomatis</name>
    <dbReference type="NCBI Taxonomy" id="2569760"/>
    <lineage>
        <taxon>Bacteria</taxon>
        <taxon>Bacillati</taxon>
        <taxon>Candidatus Sysuimicrobiota</taxon>
        <taxon>Candidatus Sysuimicrobiia</taxon>
        <taxon>Candidatus Sysuimicrobiales</taxon>
        <taxon>Candidatus Segetimicrobiaceae</taxon>
        <taxon>Candidatus Segetimicrobium</taxon>
    </lineage>
</organism>
<dbReference type="GO" id="GO:0008677">
    <property type="term" value="F:2-dehydropantoate 2-reductase activity"/>
    <property type="evidence" value="ECO:0007669"/>
    <property type="project" value="UniProtKB-EC"/>
</dbReference>
<dbReference type="Gene3D" id="1.10.1040.10">
    <property type="entry name" value="N-(1-d-carboxylethyl)-l-norvaline Dehydrogenase, domain 2"/>
    <property type="match status" value="1"/>
</dbReference>
<proteinExistence type="inferred from homology"/>
<reference evidence="7 8" key="1">
    <citation type="journal article" date="2019" name="Nat. Microbiol.">
        <title>Mediterranean grassland soil C-N compound turnover is dependent on rainfall and depth, and is mediated by genomically divergent microorganisms.</title>
        <authorList>
            <person name="Diamond S."/>
            <person name="Andeer P.F."/>
            <person name="Li Z."/>
            <person name="Crits-Christoph A."/>
            <person name="Burstein D."/>
            <person name="Anantharaman K."/>
            <person name="Lane K.R."/>
            <person name="Thomas B.C."/>
            <person name="Pan C."/>
            <person name="Northen T.R."/>
            <person name="Banfield J.F."/>
        </authorList>
    </citation>
    <scope>NUCLEOTIDE SEQUENCE [LARGE SCALE GENOMIC DNA]</scope>
    <source>
        <strain evidence="7">NP_2</strain>
    </source>
</reference>
<comment type="similarity">
    <text evidence="1">Belongs to the ketopantoate reductase family.</text>
</comment>
<sequence>MHFTIIGAGAIGGTVGAHLVRGGHEVLFVDRDRAHVDVMNTAGLTIEGRETFTVRARAVAPEALRGVVRGHVPEAVLLCVKAMDTAPAVDALAPLLAPDNFIVSLQNGLNERVIAGRIGAARTIGAFVNFGADYLGPGRVMYGGTGALYLGELNGPISARVRGLEEVFRSCLLPATQATSNIWGFLWGKLGYGAMLFATALVDASIADVLAHAPSRPMLANLAAEVVRVAQAEGVRCEGFDGYEPAAFAFHHPRDWKGIGRSLDQLVAFNRASLKQKSGVWRDLAVRKRKTEVDQQVGAVVETASSHHLPAPLNARLVALIHDIEDGRRAMSWENLEELAALNQRAYPEEATRPPEIASAPSAPRN</sequence>
<keyword evidence="3 7" id="KW-0560">Oxidoreductase</keyword>
<evidence type="ECO:0000313" key="7">
    <source>
        <dbReference type="EMBL" id="TMJ10647.1"/>
    </source>
</evidence>
<dbReference type="Pfam" id="PF02558">
    <property type="entry name" value="ApbA"/>
    <property type="match status" value="1"/>
</dbReference>
<dbReference type="Pfam" id="PF08546">
    <property type="entry name" value="ApbA_C"/>
    <property type="match status" value="1"/>
</dbReference>
<name>A0A537LSL9_9BACT</name>